<dbReference type="SUPFAM" id="SSF51735">
    <property type="entry name" value="NAD(P)-binding Rossmann-fold domains"/>
    <property type="match status" value="1"/>
</dbReference>
<dbReference type="PANTHER" id="PTHR10996">
    <property type="entry name" value="2-HYDROXYACID DEHYDROGENASE-RELATED"/>
    <property type="match status" value="1"/>
</dbReference>
<dbReference type="Gene3D" id="3.40.50.720">
    <property type="entry name" value="NAD(P)-binding Rossmann-like Domain"/>
    <property type="match status" value="2"/>
</dbReference>
<dbReference type="SUPFAM" id="SSF52283">
    <property type="entry name" value="Formate/glycerate dehydrogenase catalytic domain-like"/>
    <property type="match status" value="1"/>
</dbReference>
<dbReference type="Proteomes" id="UP001229651">
    <property type="component" value="Unassembled WGS sequence"/>
</dbReference>
<dbReference type="InterPro" id="IPR006140">
    <property type="entry name" value="D-isomer_DH_NAD-bd"/>
</dbReference>
<dbReference type="PROSITE" id="PS00671">
    <property type="entry name" value="D_2_HYDROXYACID_DH_3"/>
    <property type="match status" value="1"/>
</dbReference>
<dbReference type="EMBL" id="JAUSUT010000001">
    <property type="protein sequence ID" value="MDQ0379625.1"/>
    <property type="molecule type" value="Genomic_DNA"/>
</dbReference>
<gene>
    <name evidence="6" type="ORF">FB470_003619</name>
</gene>
<dbReference type="Pfam" id="PF02826">
    <property type="entry name" value="2-Hacid_dh_C"/>
    <property type="match status" value="1"/>
</dbReference>
<comment type="similarity">
    <text evidence="1 3">Belongs to the D-isomer specific 2-hydroxyacid dehydrogenase family.</text>
</comment>
<dbReference type="CDD" id="cd05301">
    <property type="entry name" value="GDH"/>
    <property type="match status" value="1"/>
</dbReference>
<evidence type="ECO:0000313" key="6">
    <source>
        <dbReference type="EMBL" id="MDQ0379625.1"/>
    </source>
</evidence>
<evidence type="ECO:0000256" key="3">
    <source>
        <dbReference type="RuleBase" id="RU003719"/>
    </source>
</evidence>
<proteinExistence type="inferred from homology"/>
<organism evidence="6 7">
    <name type="scientific">Amycolatopsis thermophila</name>
    <dbReference type="NCBI Taxonomy" id="206084"/>
    <lineage>
        <taxon>Bacteria</taxon>
        <taxon>Bacillati</taxon>
        <taxon>Actinomycetota</taxon>
        <taxon>Actinomycetes</taxon>
        <taxon>Pseudonocardiales</taxon>
        <taxon>Pseudonocardiaceae</taxon>
        <taxon>Amycolatopsis</taxon>
    </lineage>
</organism>
<dbReference type="Pfam" id="PF00389">
    <property type="entry name" value="2-Hacid_dh"/>
    <property type="match status" value="1"/>
</dbReference>
<dbReference type="PANTHER" id="PTHR10996:SF283">
    <property type="entry name" value="GLYOXYLATE_HYDROXYPYRUVATE REDUCTASE B"/>
    <property type="match status" value="1"/>
</dbReference>
<dbReference type="PROSITE" id="PS00670">
    <property type="entry name" value="D_2_HYDROXYACID_DH_2"/>
    <property type="match status" value="1"/>
</dbReference>
<dbReference type="InterPro" id="IPR050223">
    <property type="entry name" value="D-isomer_2-hydroxyacid_DH"/>
</dbReference>
<dbReference type="InterPro" id="IPR036291">
    <property type="entry name" value="NAD(P)-bd_dom_sf"/>
</dbReference>
<keyword evidence="7" id="KW-1185">Reference proteome</keyword>
<evidence type="ECO:0000259" key="5">
    <source>
        <dbReference type="Pfam" id="PF02826"/>
    </source>
</evidence>
<reference evidence="6 7" key="1">
    <citation type="submission" date="2023-07" db="EMBL/GenBank/DDBJ databases">
        <title>Sequencing the genomes of 1000 actinobacteria strains.</title>
        <authorList>
            <person name="Klenk H.-P."/>
        </authorList>
    </citation>
    <scope>NUCLEOTIDE SEQUENCE [LARGE SCALE GENOMIC DNA]</scope>
    <source>
        <strain evidence="6 7">DSM 45805</strain>
    </source>
</reference>
<evidence type="ECO:0000256" key="1">
    <source>
        <dbReference type="ARBA" id="ARBA00005854"/>
    </source>
</evidence>
<name>A0ABU0EWD2_9PSEU</name>
<keyword evidence="2 3" id="KW-0560">Oxidoreductase</keyword>
<accession>A0ABU0EWD2</accession>
<sequence>MRIVVTRRVPEAAMVVLREAGEVWVNDEDRPLTPEELREAVRGADAVVSMLHDRIDGAVADAAGPRLKVVANVAVGYDNVDVPALAARGVTVTNTPGVLTDATADLAFGLLLAVTRRIGEGERLLRARRPWSFHLGFMLGSGLQGKTLGIVGLGQIGQAMARRARAFGMHIVYSGRSRAKPEVASELQADYLPFVDLLSGADVVSLHCPLTPETRHLIDAEALGAMKHSAFLINTTRGPVVDEAALADALLRREIAGAGLDVFEKEPEVEPRLLEMDNVVVTPHLGSATVETRTEMALLAARNVEAVLSGEAAINEVRPAGGGS</sequence>
<dbReference type="RefSeq" id="WP_306993064.1">
    <property type="nucleotide sequence ID" value="NZ_JAUSUT010000001.1"/>
</dbReference>
<evidence type="ECO:0000313" key="7">
    <source>
        <dbReference type="Proteomes" id="UP001229651"/>
    </source>
</evidence>
<feature type="domain" description="D-isomer specific 2-hydroxyacid dehydrogenase NAD-binding" evidence="5">
    <location>
        <begin position="108"/>
        <end position="286"/>
    </location>
</feature>
<dbReference type="InterPro" id="IPR029753">
    <property type="entry name" value="D-isomer_DH_CS"/>
</dbReference>
<evidence type="ECO:0000259" key="4">
    <source>
        <dbReference type="Pfam" id="PF00389"/>
    </source>
</evidence>
<dbReference type="InterPro" id="IPR006139">
    <property type="entry name" value="D-isomer_2_OHA_DH_cat_dom"/>
</dbReference>
<feature type="domain" description="D-isomer specific 2-hydroxyacid dehydrogenase catalytic" evidence="4">
    <location>
        <begin position="3"/>
        <end position="317"/>
    </location>
</feature>
<evidence type="ECO:0000256" key="2">
    <source>
        <dbReference type="ARBA" id="ARBA00023002"/>
    </source>
</evidence>
<protein>
    <submittedName>
        <fullName evidence="6">Lactate dehydrogenase-like 2-hydroxyacid dehydrogenase</fullName>
    </submittedName>
</protein>
<comment type="caution">
    <text evidence="6">The sequence shown here is derived from an EMBL/GenBank/DDBJ whole genome shotgun (WGS) entry which is preliminary data.</text>
</comment>